<dbReference type="RefSeq" id="WP_246072352.1">
    <property type="nucleotide sequence ID" value="NZ_CP041660.1"/>
</dbReference>
<dbReference type="SUPFAM" id="SSF50341">
    <property type="entry name" value="CheW-like"/>
    <property type="match status" value="1"/>
</dbReference>
<dbReference type="CDD" id="cd00732">
    <property type="entry name" value="CheW"/>
    <property type="match status" value="1"/>
</dbReference>
<evidence type="ECO:0000256" key="3">
    <source>
        <dbReference type="ARBA" id="ARBA00022490"/>
    </source>
</evidence>
<evidence type="ECO:0000313" key="6">
    <source>
        <dbReference type="Proteomes" id="UP001467690"/>
    </source>
</evidence>
<dbReference type="Pfam" id="PF01584">
    <property type="entry name" value="CheW"/>
    <property type="match status" value="1"/>
</dbReference>
<reference evidence="5 6" key="1">
    <citation type="submission" date="2024-06" db="EMBL/GenBank/DDBJ databases">
        <authorList>
            <person name="Chen R.Y."/>
        </authorList>
    </citation>
    <scope>NUCLEOTIDE SEQUENCE [LARGE SCALE GENOMIC DNA]</scope>
    <source>
        <strain evidence="5 6">D2</strain>
    </source>
</reference>
<evidence type="ECO:0000259" key="4">
    <source>
        <dbReference type="PROSITE" id="PS50851"/>
    </source>
</evidence>
<evidence type="ECO:0000313" key="5">
    <source>
        <dbReference type="EMBL" id="MER2493849.1"/>
    </source>
</evidence>
<dbReference type="Gene3D" id="2.40.50.180">
    <property type="entry name" value="CheA-289, Domain 4"/>
    <property type="match status" value="1"/>
</dbReference>
<dbReference type="PANTHER" id="PTHR22617">
    <property type="entry name" value="CHEMOTAXIS SENSOR HISTIDINE KINASE-RELATED"/>
    <property type="match status" value="1"/>
</dbReference>
<keyword evidence="3" id="KW-0963">Cytoplasm</keyword>
<comment type="caution">
    <text evidence="5">The sequence shown here is derived from an EMBL/GenBank/DDBJ whole genome shotgun (WGS) entry which is preliminary data.</text>
</comment>
<dbReference type="InterPro" id="IPR039315">
    <property type="entry name" value="CheW"/>
</dbReference>
<keyword evidence="6" id="KW-1185">Reference proteome</keyword>
<accession>A0ABV1RLM8</accession>
<sequence>MIEEINKKLEQLNESASEDLNQYLSFFINDEEYAVDILRVQEIRCWEGATVIPNSPKYIKGVMNLRGTIVPVMDLRARLSIEERPYNAMTVVIVLKFYTVKDSAKISGIVVDAVADVHALKAQDIQPAPELACNVNAAFVKGLGRSEKGALILLEPDALLTIQ</sequence>
<name>A0ABV1RLM8_9ALTE</name>
<dbReference type="PANTHER" id="PTHR22617:SF45">
    <property type="entry name" value="CHEMOTAXIS PROTEIN CHEW"/>
    <property type="match status" value="1"/>
</dbReference>
<dbReference type="SMART" id="SM00260">
    <property type="entry name" value="CheW"/>
    <property type="match status" value="1"/>
</dbReference>
<feature type="domain" description="CheW-like" evidence="4">
    <location>
        <begin position="20"/>
        <end position="163"/>
    </location>
</feature>
<proteinExistence type="predicted"/>
<protein>
    <recommendedName>
        <fullName evidence="2">Chemotaxis protein CheW</fullName>
    </recommendedName>
</protein>
<evidence type="ECO:0000256" key="1">
    <source>
        <dbReference type="ARBA" id="ARBA00004496"/>
    </source>
</evidence>
<dbReference type="InterPro" id="IPR036061">
    <property type="entry name" value="CheW-like_dom_sf"/>
</dbReference>
<comment type="subcellular location">
    <subcellularLocation>
        <location evidence="1">Cytoplasm</location>
    </subcellularLocation>
</comment>
<organism evidence="5 6">
    <name type="scientific">Catenovulum sediminis</name>
    <dbReference type="NCBI Taxonomy" id="1740262"/>
    <lineage>
        <taxon>Bacteria</taxon>
        <taxon>Pseudomonadati</taxon>
        <taxon>Pseudomonadota</taxon>
        <taxon>Gammaproteobacteria</taxon>
        <taxon>Alteromonadales</taxon>
        <taxon>Alteromonadaceae</taxon>
        <taxon>Catenovulum</taxon>
    </lineage>
</organism>
<evidence type="ECO:0000256" key="2">
    <source>
        <dbReference type="ARBA" id="ARBA00021483"/>
    </source>
</evidence>
<dbReference type="PROSITE" id="PS50851">
    <property type="entry name" value="CHEW"/>
    <property type="match status" value="1"/>
</dbReference>
<gene>
    <name evidence="5" type="ORF">ABS311_18395</name>
</gene>
<dbReference type="Proteomes" id="UP001467690">
    <property type="component" value="Unassembled WGS sequence"/>
</dbReference>
<dbReference type="InterPro" id="IPR002545">
    <property type="entry name" value="CheW-lke_dom"/>
</dbReference>
<dbReference type="EMBL" id="JBELOE010000270">
    <property type="protein sequence ID" value="MER2493849.1"/>
    <property type="molecule type" value="Genomic_DNA"/>
</dbReference>
<dbReference type="Gene3D" id="2.30.30.40">
    <property type="entry name" value="SH3 Domains"/>
    <property type="match status" value="1"/>
</dbReference>